<dbReference type="EMBL" id="GG745605">
    <property type="protein sequence ID" value="EFD92353.1"/>
    <property type="molecule type" value="Genomic_DNA"/>
</dbReference>
<proteinExistence type="predicted"/>
<sequence>MFFITVFVLVDITEVTFELIIDTYTYLPFGLTAIPVAANELAGALIEIFFIIVFVDVETTEILLLF</sequence>
<accession>D6GWQ1</accession>
<evidence type="ECO:0000313" key="3">
    <source>
        <dbReference type="Proteomes" id="UP000009376"/>
    </source>
</evidence>
<name>D6GWQ1_PARA5</name>
<keyword evidence="1" id="KW-1133">Transmembrane helix</keyword>
<organism evidence="2 3">
    <name type="scientific">Candidatus Parvarchaeum acidophilus ARMAN-5</name>
    <dbReference type="NCBI Taxonomy" id="662762"/>
    <lineage>
        <taxon>Archaea</taxon>
        <taxon>Candidatus Parvarchaeota</taxon>
        <taxon>Candidatus Parvarchaeum</taxon>
    </lineage>
</organism>
<dbReference type="Proteomes" id="UP000009376">
    <property type="component" value="Unassembled WGS sequence"/>
</dbReference>
<gene>
    <name evidence="2" type="ORF">BJBARM5_0922</name>
</gene>
<evidence type="ECO:0000256" key="1">
    <source>
        <dbReference type="SAM" id="Phobius"/>
    </source>
</evidence>
<dbReference type="AlphaFoldDB" id="D6GWQ1"/>
<reference evidence="2 3" key="1">
    <citation type="journal article" date="2010" name="Proc. Natl. Acad. Sci. U.S.A.">
        <title>Enigmatic, ultrasmall, uncultivated Archaea.</title>
        <authorList>
            <person name="Baker B.J."/>
            <person name="Comolli L.R."/>
            <person name="Dick G.J."/>
            <person name="Hauser L.J."/>
            <person name="Hyatt D."/>
            <person name="Dill B.D."/>
            <person name="Land M.L."/>
            <person name="Verberkmoes N.C."/>
            <person name="Hettich R.L."/>
            <person name="Banfield J.F."/>
        </authorList>
    </citation>
    <scope>NUCLEOTIDE SEQUENCE [LARGE SCALE GENOMIC DNA]</scope>
</reference>
<keyword evidence="1" id="KW-0472">Membrane</keyword>
<keyword evidence="1" id="KW-0812">Transmembrane</keyword>
<protein>
    <submittedName>
        <fullName evidence="2">Uncharacterized protein</fullName>
    </submittedName>
</protein>
<feature type="transmembrane region" description="Helical" evidence="1">
    <location>
        <begin position="41"/>
        <end position="65"/>
    </location>
</feature>
<evidence type="ECO:0000313" key="2">
    <source>
        <dbReference type="EMBL" id="EFD92353.1"/>
    </source>
</evidence>